<dbReference type="Pfam" id="PF06429">
    <property type="entry name" value="Flg_bbr_C"/>
    <property type="match status" value="1"/>
</dbReference>
<feature type="domain" description="Flagellar basal-body/hook protein C-terminal" evidence="8">
    <location>
        <begin position="600"/>
        <end position="637"/>
    </location>
</feature>
<dbReference type="GO" id="GO:0009424">
    <property type="term" value="C:bacterial-type flagellum hook"/>
    <property type="evidence" value="ECO:0007669"/>
    <property type="project" value="InterPro"/>
</dbReference>
<comment type="caution">
    <text evidence="10">The sequence shown here is derived from an EMBL/GenBank/DDBJ whole genome shotgun (WGS) entry which is preliminary data.</text>
</comment>
<evidence type="ECO:0000256" key="4">
    <source>
        <dbReference type="ARBA" id="ARBA00016244"/>
    </source>
</evidence>
<dbReference type="NCBIfam" id="TIGR02492">
    <property type="entry name" value="flgK_ends"/>
    <property type="match status" value="1"/>
</dbReference>
<dbReference type="InterPro" id="IPR053927">
    <property type="entry name" value="FlgK_helical"/>
</dbReference>
<dbReference type="InterPro" id="IPR010930">
    <property type="entry name" value="Flg_bb/hook_C_dom"/>
</dbReference>
<evidence type="ECO:0000256" key="3">
    <source>
        <dbReference type="ARBA" id="ARBA00009677"/>
    </source>
</evidence>
<evidence type="ECO:0000256" key="1">
    <source>
        <dbReference type="ARBA" id="ARBA00004365"/>
    </source>
</evidence>
<protein>
    <recommendedName>
        <fullName evidence="4">Flagellar hook-associated protein 1</fullName>
    </recommendedName>
</protein>
<dbReference type="EMBL" id="SLWF01000008">
    <property type="protein sequence ID" value="TCN85814.1"/>
    <property type="molecule type" value="Genomic_DNA"/>
</dbReference>
<dbReference type="GO" id="GO:0005576">
    <property type="term" value="C:extracellular region"/>
    <property type="evidence" value="ECO:0007669"/>
    <property type="project" value="UniProtKB-SubCell"/>
</dbReference>
<dbReference type="PROSITE" id="PS00588">
    <property type="entry name" value="FLAGELLA_BB_ROD"/>
    <property type="match status" value="1"/>
</dbReference>
<dbReference type="InterPro" id="IPR002371">
    <property type="entry name" value="FlgK"/>
</dbReference>
<dbReference type="InterPro" id="IPR019776">
    <property type="entry name" value="Flagellar_basal_body_rod_CS"/>
</dbReference>
<feature type="domain" description="Flagellar basal body rod protein N-terminal" evidence="7">
    <location>
        <begin position="6"/>
        <end position="35"/>
    </location>
</feature>
<proteinExistence type="inferred from homology"/>
<dbReference type="PRINTS" id="PR01005">
    <property type="entry name" value="FLGHOOKAP1"/>
</dbReference>
<comment type="subcellular location">
    <subcellularLocation>
        <location evidence="1">Bacterial flagellum</location>
    </subcellularLocation>
    <subcellularLocation>
        <location evidence="2">Secreted</location>
    </subcellularLocation>
</comment>
<dbReference type="GO" id="GO:0044780">
    <property type="term" value="P:bacterial-type flagellum assembly"/>
    <property type="evidence" value="ECO:0007669"/>
    <property type="project" value="InterPro"/>
</dbReference>
<evidence type="ECO:0000313" key="11">
    <source>
        <dbReference type="Proteomes" id="UP000294832"/>
    </source>
</evidence>
<keyword evidence="5" id="KW-0964">Secreted</keyword>
<keyword evidence="10" id="KW-0282">Flagellum</keyword>
<evidence type="ECO:0000313" key="10">
    <source>
        <dbReference type="EMBL" id="TCN85814.1"/>
    </source>
</evidence>
<dbReference type="InterPro" id="IPR001444">
    <property type="entry name" value="Flag_bb_rod_N"/>
</dbReference>
<evidence type="ECO:0000256" key="2">
    <source>
        <dbReference type="ARBA" id="ARBA00004613"/>
    </source>
</evidence>
<reference evidence="10 11" key="1">
    <citation type="submission" date="2019-03" db="EMBL/GenBank/DDBJ databases">
        <title>Freshwater and sediment microbial communities from various areas in North America, analyzing microbe dynamics in response to fracking.</title>
        <authorList>
            <person name="Lamendella R."/>
        </authorList>
    </citation>
    <scope>NUCLEOTIDE SEQUENCE [LARGE SCALE GENOMIC DNA]</scope>
    <source>
        <strain evidence="10 11">74A</strain>
    </source>
</reference>
<accession>A0A4R2FHZ4</accession>
<keyword evidence="10" id="KW-0966">Cell projection</keyword>
<evidence type="ECO:0000259" key="9">
    <source>
        <dbReference type="Pfam" id="PF22638"/>
    </source>
</evidence>
<dbReference type="AlphaFoldDB" id="A0A4R2FHZ4"/>
<evidence type="ECO:0000259" key="7">
    <source>
        <dbReference type="Pfam" id="PF00460"/>
    </source>
</evidence>
<name>A0A4R2FHZ4_9GAMM</name>
<sequence>MAVDLLNIARTGVLAAQSQIGVTSNNISNVNTEGYNRQVAIQASQNSQYMGGNYYGTGTYVADVKRIYNDYAARELRIGQTALSTAETRYNKLSELDELLSKNGSTLTSSLDSFFSSVNDLADQPSDTGIRQTVLGSAQQLASNFNQMDGYLNSQARQTNDEISGITDRINEISTEMANINKELMKTDTPDPQLLDKQDALIKELSQYAEVNVIPLDNGGRSIMMGSSFMLVSGEVAMSMGTTTGDPYPTESDLTYTLGNSTLKVDPAKLGGQLGALYDYRDNTLQPASQQLGQMALGVADAFNSLQAKGFDLNGQVGQNIFTDINDPLMAQGRVGAYSNNTGTAVLGATLDDVGALTGDSYLLRYTSSGTYELTNNQTGAVTNLTLNGTTLEGADGFSININSGALAAGDRFEVRPTANAAGTLQVVMKDPKGLAAAAPKISADAANSGNTKLSLVSIDNRNAATFPKTGTELTYTIDSSVVPPTYQALDAAGAVVSSGAATGNPPQISDNGFTFQLDSLSGGTDSFTFDLSFAVGDNSNAVAMADLADSKIMEGGKATLADVFQQTKLGVGSQTKAAEVSMNSAQSIYDQAYNRVQSESGVNLDEEAANLMKFQQAYMASARVMTTANTIFDTLFNAVQ</sequence>
<comment type="similarity">
    <text evidence="3">Belongs to the flagella basal body rod proteins family.</text>
</comment>
<dbReference type="SUPFAM" id="SSF64518">
    <property type="entry name" value="Phase 1 flagellin"/>
    <property type="match status" value="2"/>
</dbReference>
<gene>
    <name evidence="10" type="ORF">EDC91_10852</name>
</gene>
<dbReference type="PANTHER" id="PTHR30033">
    <property type="entry name" value="FLAGELLAR HOOK-ASSOCIATED PROTEIN 1"/>
    <property type="match status" value="1"/>
</dbReference>
<dbReference type="PANTHER" id="PTHR30033:SF1">
    <property type="entry name" value="FLAGELLAR HOOK-ASSOCIATED PROTEIN 1"/>
    <property type="match status" value="1"/>
</dbReference>
<evidence type="ECO:0000256" key="5">
    <source>
        <dbReference type="ARBA" id="ARBA00022525"/>
    </source>
</evidence>
<feature type="domain" description="Flagellar hook-associated protein FlgK helical" evidence="9">
    <location>
        <begin position="93"/>
        <end position="322"/>
    </location>
</feature>
<dbReference type="Pfam" id="PF00460">
    <property type="entry name" value="Flg_bb_rod"/>
    <property type="match status" value="1"/>
</dbReference>
<organism evidence="10 11">
    <name type="scientific">Shewanella fodinae</name>
    <dbReference type="NCBI Taxonomy" id="552357"/>
    <lineage>
        <taxon>Bacteria</taxon>
        <taxon>Pseudomonadati</taxon>
        <taxon>Pseudomonadota</taxon>
        <taxon>Gammaproteobacteria</taxon>
        <taxon>Alteromonadales</taxon>
        <taxon>Shewanellaceae</taxon>
        <taxon>Shewanella</taxon>
    </lineage>
</organism>
<dbReference type="GO" id="GO:0005198">
    <property type="term" value="F:structural molecule activity"/>
    <property type="evidence" value="ECO:0007669"/>
    <property type="project" value="InterPro"/>
</dbReference>
<evidence type="ECO:0000256" key="6">
    <source>
        <dbReference type="ARBA" id="ARBA00023143"/>
    </source>
</evidence>
<dbReference type="RefSeq" id="WP_133038567.1">
    <property type="nucleotide sequence ID" value="NZ_SLWF01000008.1"/>
</dbReference>
<keyword evidence="11" id="KW-1185">Reference proteome</keyword>
<dbReference type="OrthoDB" id="9802553at2"/>
<keyword evidence="6" id="KW-0975">Bacterial flagellum</keyword>
<keyword evidence="10" id="KW-0969">Cilium</keyword>
<dbReference type="Pfam" id="PF22638">
    <property type="entry name" value="FlgK_D1"/>
    <property type="match status" value="1"/>
</dbReference>
<evidence type="ECO:0000259" key="8">
    <source>
        <dbReference type="Pfam" id="PF06429"/>
    </source>
</evidence>
<dbReference type="Proteomes" id="UP000294832">
    <property type="component" value="Unassembled WGS sequence"/>
</dbReference>